<reference evidence="1" key="1">
    <citation type="submission" date="2023-07" db="EMBL/GenBank/DDBJ databases">
        <title>Black Yeasts Isolated from many extreme environments.</title>
        <authorList>
            <person name="Coleine C."/>
            <person name="Stajich J.E."/>
            <person name="Selbmann L."/>
        </authorList>
    </citation>
    <scope>NUCLEOTIDE SEQUENCE</scope>
    <source>
        <strain evidence="1">CCFEE 5714</strain>
    </source>
</reference>
<dbReference type="Proteomes" id="UP001281147">
    <property type="component" value="Unassembled WGS sequence"/>
</dbReference>
<gene>
    <name evidence="1" type="ORF">LTR37_004477</name>
</gene>
<evidence type="ECO:0000313" key="1">
    <source>
        <dbReference type="EMBL" id="KAK3719258.1"/>
    </source>
</evidence>
<organism evidence="1 2">
    <name type="scientific">Vermiconidia calcicola</name>
    <dbReference type="NCBI Taxonomy" id="1690605"/>
    <lineage>
        <taxon>Eukaryota</taxon>
        <taxon>Fungi</taxon>
        <taxon>Dikarya</taxon>
        <taxon>Ascomycota</taxon>
        <taxon>Pezizomycotina</taxon>
        <taxon>Dothideomycetes</taxon>
        <taxon>Dothideomycetidae</taxon>
        <taxon>Mycosphaerellales</taxon>
        <taxon>Extremaceae</taxon>
        <taxon>Vermiconidia</taxon>
    </lineage>
</organism>
<accession>A0ACC3NM70</accession>
<name>A0ACC3NM70_9PEZI</name>
<evidence type="ECO:0000313" key="2">
    <source>
        <dbReference type="Proteomes" id="UP001281147"/>
    </source>
</evidence>
<sequence length="390" mass="42016">MSNIFDSQMVSVVESTQQPLSGLWKPTHLQRLYYGSESVQKNLLDCLPSESSKAFIITGSSLASKTGLIKQVEELLGSKHHAGTFSKIGQHAPVKQLDEATDMVMKDTSIDTIISVGGGSPIDSAKAISYRLNEKSGKFLYHITVPTTLSAAECTMGAGFTNEDGMKTGVAHPELAAHVIIYDSNFMLDTPAWLMMSTAMRSMDHAMELMYHPTSTEMPCRQMCLYAAGELFANLPKYKENPKDEQIITRLQLAAFASLGFLQLNVKGGLGLSHGLGYALGSPYGIPHGITSCLTLGHVVKLKAEASKDDAGQIARMAPFIGLSKSGDDRKDAVAVGDAILDLVKRLDLSTTLTEKGVGKDQVPVITKLATKQESGPLYDKVKALVEGLY</sequence>
<keyword evidence="2" id="KW-1185">Reference proteome</keyword>
<comment type="caution">
    <text evidence="1">The sequence shown here is derived from an EMBL/GenBank/DDBJ whole genome shotgun (WGS) entry which is preliminary data.</text>
</comment>
<proteinExistence type="predicted"/>
<dbReference type="EMBL" id="JAUTXU010000027">
    <property type="protein sequence ID" value="KAK3719258.1"/>
    <property type="molecule type" value="Genomic_DNA"/>
</dbReference>
<protein>
    <submittedName>
        <fullName evidence="1">Uncharacterized protein</fullName>
    </submittedName>
</protein>